<comment type="caution">
    <text evidence="2">The sequence shown here is derived from an EMBL/GenBank/DDBJ whole genome shotgun (WGS) entry which is preliminary data.</text>
</comment>
<keyword evidence="1" id="KW-0472">Membrane</keyword>
<dbReference type="PANTHER" id="PTHR37490">
    <property type="entry name" value="EXPRESSED PROTEIN"/>
    <property type="match status" value="1"/>
</dbReference>
<proteinExistence type="predicted"/>
<dbReference type="STRING" id="36646.A0A1V6V8J8"/>
<evidence type="ECO:0000256" key="1">
    <source>
        <dbReference type="SAM" id="Phobius"/>
    </source>
</evidence>
<keyword evidence="3" id="KW-1185">Reference proteome</keyword>
<name>A0A1V6V8J8_9EURO</name>
<dbReference type="InterPro" id="IPR021838">
    <property type="entry name" value="DUF3431"/>
</dbReference>
<dbReference type="PANTHER" id="PTHR37490:SF2">
    <property type="match status" value="1"/>
</dbReference>
<organism evidence="2 3">
    <name type="scientific">Penicillium coprophilum</name>
    <dbReference type="NCBI Taxonomy" id="36646"/>
    <lineage>
        <taxon>Eukaryota</taxon>
        <taxon>Fungi</taxon>
        <taxon>Dikarya</taxon>
        <taxon>Ascomycota</taxon>
        <taxon>Pezizomycotina</taxon>
        <taxon>Eurotiomycetes</taxon>
        <taxon>Eurotiomycetidae</taxon>
        <taxon>Eurotiales</taxon>
        <taxon>Aspergillaceae</taxon>
        <taxon>Penicillium</taxon>
    </lineage>
</organism>
<sequence length="364" mass="41278">MLKQHTMYNEGSPAKPAMNPRRIMNLILGFASLAFLYRIFVSCDETTQLSSYEPENTETNPSSPLHEVATHKLMEPTKPTKPTKLVSHMALHEASKDVALVVAKARYEDVTWVTSFCQEFKCTPYIYTMDDEPEEGFLIPHTNVGHEAGAYLSYIVDHYYDLHPFTIFLHGREEHWHNDIAGSKTLDGLPNLRFEAVSRKGYANLRCLSIPGCPDGLYPSIIQQSDIDNQNLVDNFPEIWGEMFGPDTPVPLQIGFRCCAQFAVTKPRIQERRWSDYNRFLQWLPRGLEYSDTYGVGWLMEKLWHIIFGMPAVEYVALLFSPVQHAGIIKANSFFFPLAALILSSVAATSMGGVARTQEPMAKF</sequence>
<gene>
    <name evidence="2" type="ORF">PENCOP_c001G03175</name>
</gene>
<dbReference type="AlphaFoldDB" id="A0A1V6V8J8"/>
<evidence type="ECO:0000313" key="2">
    <source>
        <dbReference type="EMBL" id="OQE47010.1"/>
    </source>
</evidence>
<feature type="transmembrane region" description="Helical" evidence="1">
    <location>
        <begin position="334"/>
        <end position="355"/>
    </location>
</feature>
<dbReference type="Proteomes" id="UP000191500">
    <property type="component" value="Unassembled WGS sequence"/>
</dbReference>
<evidence type="ECO:0000313" key="3">
    <source>
        <dbReference type="Proteomes" id="UP000191500"/>
    </source>
</evidence>
<dbReference type="EMBL" id="MDDG01000001">
    <property type="protein sequence ID" value="OQE47010.1"/>
    <property type="molecule type" value="Genomic_DNA"/>
</dbReference>
<reference evidence="3" key="1">
    <citation type="journal article" date="2017" name="Nat. Microbiol.">
        <title>Global analysis of biosynthetic gene clusters reveals vast potential of secondary metabolite production in Penicillium species.</title>
        <authorList>
            <person name="Nielsen J.C."/>
            <person name="Grijseels S."/>
            <person name="Prigent S."/>
            <person name="Ji B."/>
            <person name="Dainat J."/>
            <person name="Nielsen K.F."/>
            <person name="Frisvad J.C."/>
            <person name="Workman M."/>
            <person name="Nielsen J."/>
        </authorList>
    </citation>
    <scope>NUCLEOTIDE SEQUENCE [LARGE SCALE GENOMIC DNA]</scope>
    <source>
        <strain evidence="3">IBT 31321</strain>
    </source>
</reference>
<keyword evidence="1" id="KW-1133">Transmembrane helix</keyword>
<protein>
    <submittedName>
        <fullName evidence="2">Uncharacterized protein</fullName>
    </submittedName>
</protein>
<dbReference type="Pfam" id="PF11913">
    <property type="entry name" value="DUF3431"/>
    <property type="match status" value="1"/>
</dbReference>
<accession>A0A1V6V8J8</accession>
<keyword evidence="1" id="KW-0812">Transmembrane</keyword>